<gene>
    <name evidence="2" type="ORF">G7K_4908-t1</name>
</gene>
<feature type="compositionally biased region" description="Basic and acidic residues" evidence="1">
    <location>
        <begin position="259"/>
        <end position="274"/>
    </location>
</feature>
<proteinExistence type="predicted"/>
<reference evidence="2 3" key="3">
    <citation type="journal article" date="2015" name="Genome Announc.">
        <title>Draft Genome Sequence of the Archiascomycetous Yeast Saitoella complicata.</title>
        <authorList>
            <person name="Yamauchi K."/>
            <person name="Kondo S."/>
            <person name="Hamamoto M."/>
            <person name="Takahashi Y."/>
            <person name="Ogura Y."/>
            <person name="Hayashi T."/>
            <person name="Nishida H."/>
        </authorList>
    </citation>
    <scope>NUCLEOTIDE SEQUENCE [LARGE SCALE GENOMIC DNA]</scope>
    <source>
        <strain evidence="2 3">NRRL Y-17804</strain>
    </source>
</reference>
<comment type="caution">
    <text evidence="2">The sequence shown here is derived from an EMBL/GenBank/DDBJ whole genome shotgun (WGS) entry which is preliminary data.</text>
</comment>
<accession>A0A0E9NLM9</accession>
<evidence type="ECO:0000313" key="2">
    <source>
        <dbReference type="EMBL" id="GAO50787.1"/>
    </source>
</evidence>
<keyword evidence="3" id="KW-1185">Reference proteome</keyword>
<evidence type="ECO:0000313" key="3">
    <source>
        <dbReference type="Proteomes" id="UP000033140"/>
    </source>
</evidence>
<dbReference type="EMBL" id="BACD03000037">
    <property type="protein sequence ID" value="GAO50787.1"/>
    <property type="molecule type" value="Genomic_DNA"/>
</dbReference>
<sequence length="326" mass="37664">MWSKAVVRLHLRYVCPQADSGNEPVGLHLVHVDVKDNDHLIVLFLFFFTGKLRRFPRRKFFFPGFSTSMQGGPSRFHQASHSANDLLPSPFTPRNRAIASNDTANPEFRHGLLQTSFSKVKEERCGPQECWFPSATRSDDLLRKSAARQERHLEKKSLEKHGIKDLVAKKPNDKFRKVSIIILCVDTFLINNAPLVDGRCRRRSSRSIVSAGSGFREQNLAYHILHLKQWKETRRYKSRLKKKAEKRKVLDDEIGQQSRSEEHEGCERTKVEQDSCGRRSSHSVSLEIVVEDPEGFAIRNVLFYYLYVKECIDPFCVSSRRFVFLG</sequence>
<evidence type="ECO:0000256" key="1">
    <source>
        <dbReference type="SAM" id="MobiDB-lite"/>
    </source>
</evidence>
<dbReference type="AlphaFoldDB" id="A0A0E9NLM9"/>
<name>A0A0E9NLM9_SAICN</name>
<reference evidence="2 3" key="2">
    <citation type="journal article" date="2014" name="J. Gen. Appl. Microbiol.">
        <title>The early diverging ascomycetous budding yeast Saitoella complicata has three histone deacetylases belonging to the Clr6, Hos2, and Rpd3 lineages.</title>
        <authorList>
            <person name="Nishida H."/>
            <person name="Matsumoto T."/>
            <person name="Kondo S."/>
            <person name="Hamamoto M."/>
            <person name="Yoshikawa H."/>
        </authorList>
    </citation>
    <scope>NUCLEOTIDE SEQUENCE [LARGE SCALE GENOMIC DNA]</scope>
    <source>
        <strain evidence="2 3">NRRL Y-17804</strain>
    </source>
</reference>
<organism evidence="2 3">
    <name type="scientific">Saitoella complicata (strain BCRC 22490 / CBS 7301 / JCM 7358 / NBRC 10748 / NRRL Y-17804)</name>
    <dbReference type="NCBI Taxonomy" id="698492"/>
    <lineage>
        <taxon>Eukaryota</taxon>
        <taxon>Fungi</taxon>
        <taxon>Dikarya</taxon>
        <taxon>Ascomycota</taxon>
        <taxon>Taphrinomycotina</taxon>
        <taxon>Taphrinomycotina incertae sedis</taxon>
        <taxon>Saitoella</taxon>
    </lineage>
</organism>
<dbReference type="Proteomes" id="UP000033140">
    <property type="component" value="Unassembled WGS sequence"/>
</dbReference>
<reference evidence="2 3" key="1">
    <citation type="journal article" date="2011" name="J. Gen. Appl. Microbiol.">
        <title>Draft genome sequencing of the enigmatic yeast Saitoella complicata.</title>
        <authorList>
            <person name="Nishida H."/>
            <person name="Hamamoto M."/>
            <person name="Sugiyama J."/>
        </authorList>
    </citation>
    <scope>NUCLEOTIDE SEQUENCE [LARGE SCALE GENOMIC DNA]</scope>
    <source>
        <strain evidence="2 3">NRRL Y-17804</strain>
    </source>
</reference>
<feature type="region of interest" description="Disordered" evidence="1">
    <location>
        <begin position="251"/>
        <end position="274"/>
    </location>
</feature>
<protein>
    <submittedName>
        <fullName evidence="2">Uncharacterized protein</fullName>
    </submittedName>
</protein>